<dbReference type="GO" id="GO:0046872">
    <property type="term" value="F:metal ion binding"/>
    <property type="evidence" value="ECO:0007669"/>
    <property type="project" value="UniProtKB-KW"/>
</dbReference>
<evidence type="ECO:0000259" key="5">
    <source>
        <dbReference type="Pfam" id="PF07687"/>
    </source>
</evidence>
<evidence type="ECO:0000256" key="1">
    <source>
        <dbReference type="ARBA" id="ARBA00001947"/>
    </source>
</evidence>
<proteinExistence type="predicted"/>
<dbReference type="InterPro" id="IPR036264">
    <property type="entry name" value="Bact_exopeptidase_dim_dom"/>
</dbReference>
<evidence type="ECO:0000256" key="2">
    <source>
        <dbReference type="ARBA" id="ARBA00022723"/>
    </source>
</evidence>
<sequence>MVKDREKSFVSGVDKHELVELTRDLVRIDSVIRPDKGGTEKNLVRFIVDWIRREVGVEPLVEEVAPGRENIILTVDSGKPGPCLMVEGHTDVVSEGDPAAWDYAPFGAQLVEGRIYGRGSCDMKAGDAIALQLAKIFATTKESWVGKLRVGLVCDEEGMMIGIKDYIKKGHADIVDACLVPEPEENNLCISMKGAIRAIVKVQGKMAHGAMPLSGINPNTRLARIILAFEEFEAAEKKRCGRDPYLGLPSVTFTVVQAPPPGSPPQLNVMPAEALGYVDIRTTLAQNHDQVRQALRDILAGLAKTDPDFKAEIEFIEDRPVVGIEKDEPIAAISAQAYRDLTGRDPVWNGVPGATDGTFLSAWKGIPCLVNGPGNRLIPHQKNEYVEVEELFECARIYALTASRYLDPESPAPRRQS</sequence>
<keyword evidence="4" id="KW-0862">Zinc</keyword>
<dbReference type="EMBL" id="VSSQ01000209">
    <property type="protein sequence ID" value="MPL85700.1"/>
    <property type="molecule type" value="Genomic_DNA"/>
</dbReference>
<dbReference type="SUPFAM" id="SSF55031">
    <property type="entry name" value="Bacterial exopeptidase dimerisation domain"/>
    <property type="match status" value="1"/>
</dbReference>
<dbReference type="PROSITE" id="PS00759">
    <property type="entry name" value="ARGE_DAPE_CPG2_2"/>
    <property type="match status" value="1"/>
</dbReference>
<dbReference type="Pfam" id="PF07687">
    <property type="entry name" value="M20_dimer"/>
    <property type="match status" value="1"/>
</dbReference>
<dbReference type="InterPro" id="IPR002933">
    <property type="entry name" value="Peptidase_M20"/>
</dbReference>
<evidence type="ECO:0000256" key="4">
    <source>
        <dbReference type="ARBA" id="ARBA00022833"/>
    </source>
</evidence>
<dbReference type="InterPro" id="IPR011650">
    <property type="entry name" value="Peptidase_M20_dimer"/>
</dbReference>
<keyword evidence="3 6" id="KW-0378">Hydrolase</keyword>
<dbReference type="InterPro" id="IPR050072">
    <property type="entry name" value="Peptidase_M20A"/>
</dbReference>
<dbReference type="GO" id="GO:0009014">
    <property type="term" value="F:succinyl-diaminopimelate desuccinylase activity"/>
    <property type="evidence" value="ECO:0007669"/>
    <property type="project" value="UniProtKB-EC"/>
</dbReference>
<accession>A0A644V2Z9</accession>
<evidence type="ECO:0000313" key="6">
    <source>
        <dbReference type="EMBL" id="MPL85700.1"/>
    </source>
</evidence>
<dbReference type="InterPro" id="IPR001261">
    <property type="entry name" value="ArgE/DapE_CS"/>
</dbReference>
<dbReference type="PANTHER" id="PTHR43808">
    <property type="entry name" value="ACETYLORNITHINE DEACETYLASE"/>
    <property type="match status" value="1"/>
</dbReference>
<dbReference type="AlphaFoldDB" id="A0A644V2Z9"/>
<name>A0A644V2Z9_9ZZZZ</name>
<dbReference type="Gene3D" id="3.40.630.10">
    <property type="entry name" value="Zn peptidases"/>
    <property type="match status" value="2"/>
</dbReference>
<organism evidence="6">
    <name type="scientific">bioreactor metagenome</name>
    <dbReference type="NCBI Taxonomy" id="1076179"/>
    <lineage>
        <taxon>unclassified sequences</taxon>
        <taxon>metagenomes</taxon>
        <taxon>ecological metagenomes</taxon>
    </lineage>
</organism>
<dbReference type="Pfam" id="PF01546">
    <property type="entry name" value="Peptidase_M20"/>
    <property type="match status" value="1"/>
</dbReference>
<comment type="cofactor">
    <cofactor evidence="1">
        <name>Zn(2+)</name>
        <dbReference type="ChEBI" id="CHEBI:29105"/>
    </cofactor>
</comment>
<dbReference type="Gene3D" id="3.30.70.360">
    <property type="match status" value="1"/>
</dbReference>
<dbReference type="EC" id="3.5.1.18" evidence="6"/>
<protein>
    <submittedName>
        <fullName evidence="6">Putative succinyl-diaminopimelate desuccinylase</fullName>
        <ecNumber evidence="6">3.5.1.18</ecNumber>
    </submittedName>
</protein>
<keyword evidence="2" id="KW-0479">Metal-binding</keyword>
<feature type="domain" description="Peptidase M20 dimerisation" evidence="5">
    <location>
        <begin position="191"/>
        <end position="304"/>
    </location>
</feature>
<reference evidence="6" key="1">
    <citation type="submission" date="2019-08" db="EMBL/GenBank/DDBJ databases">
        <authorList>
            <person name="Kucharzyk K."/>
            <person name="Murdoch R.W."/>
            <person name="Higgins S."/>
            <person name="Loffler F."/>
        </authorList>
    </citation>
    <scope>NUCLEOTIDE SEQUENCE</scope>
</reference>
<dbReference type="SUPFAM" id="SSF53187">
    <property type="entry name" value="Zn-dependent exopeptidases"/>
    <property type="match status" value="1"/>
</dbReference>
<dbReference type="CDD" id="cd08659">
    <property type="entry name" value="M20_ArgE_DapE-like"/>
    <property type="match status" value="1"/>
</dbReference>
<evidence type="ECO:0000256" key="3">
    <source>
        <dbReference type="ARBA" id="ARBA00022801"/>
    </source>
</evidence>
<gene>
    <name evidence="6" type="primary">dapE_9</name>
    <name evidence="6" type="ORF">SDC9_31673</name>
</gene>
<comment type="caution">
    <text evidence="6">The sequence shown here is derived from an EMBL/GenBank/DDBJ whole genome shotgun (WGS) entry which is preliminary data.</text>
</comment>